<feature type="transmembrane region" description="Helical" evidence="1">
    <location>
        <begin position="6"/>
        <end position="27"/>
    </location>
</feature>
<dbReference type="Proteomes" id="UP000095282">
    <property type="component" value="Unplaced"/>
</dbReference>
<reference evidence="3" key="1">
    <citation type="submission" date="2016-11" db="UniProtKB">
        <authorList>
            <consortium name="WormBaseParasite"/>
        </authorList>
    </citation>
    <scope>IDENTIFICATION</scope>
</reference>
<evidence type="ECO:0000256" key="1">
    <source>
        <dbReference type="SAM" id="Phobius"/>
    </source>
</evidence>
<dbReference type="WBParaSite" id="Csp11.Scaffold629.g7888.t1">
    <property type="protein sequence ID" value="Csp11.Scaffold629.g7888.t1"/>
    <property type="gene ID" value="Csp11.Scaffold629.g7888"/>
</dbReference>
<keyword evidence="1" id="KW-0812">Transmembrane</keyword>
<evidence type="ECO:0000313" key="2">
    <source>
        <dbReference type="Proteomes" id="UP000095282"/>
    </source>
</evidence>
<protein>
    <submittedName>
        <fullName evidence="3">Uncharacterized protein</fullName>
    </submittedName>
</protein>
<proteinExistence type="predicted"/>
<keyword evidence="1" id="KW-1133">Transmembrane helix</keyword>
<sequence length="95" mass="11072">MNPFRHVVMAHQSIPLPFFFILFPFFLPIRRRRCSSHIPFFLETCHFVINAATWKGFLGIQEAVRKGRVGGETLEEVVFLGEQFRTPGLDFITLF</sequence>
<dbReference type="AlphaFoldDB" id="A0A1I7UCA7"/>
<organism evidence="2 3">
    <name type="scientific">Caenorhabditis tropicalis</name>
    <dbReference type="NCBI Taxonomy" id="1561998"/>
    <lineage>
        <taxon>Eukaryota</taxon>
        <taxon>Metazoa</taxon>
        <taxon>Ecdysozoa</taxon>
        <taxon>Nematoda</taxon>
        <taxon>Chromadorea</taxon>
        <taxon>Rhabditida</taxon>
        <taxon>Rhabditina</taxon>
        <taxon>Rhabditomorpha</taxon>
        <taxon>Rhabditoidea</taxon>
        <taxon>Rhabditidae</taxon>
        <taxon>Peloderinae</taxon>
        <taxon>Caenorhabditis</taxon>
    </lineage>
</organism>
<name>A0A1I7UCA7_9PELO</name>
<keyword evidence="2" id="KW-1185">Reference proteome</keyword>
<keyword evidence="1" id="KW-0472">Membrane</keyword>
<evidence type="ECO:0000313" key="3">
    <source>
        <dbReference type="WBParaSite" id="Csp11.Scaffold629.g7888.t1"/>
    </source>
</evidence>
<accession>A0A1I7UCA7</accession>